<name>A0A8S2NTK2_9BILA</name>
<dbReference type="EC" id="3.5.1.23" evidence="5"/>
<evidence type="ECO:0000313" key="13">
    <source>
        <dbReference type="Proteomes" id="UP000681967"/>
    </source>
</evidence>
<evidence type="ECO:0000256" key="10">
    <source>
        <dbReference type="PIRSR" id="PIRSR017632-1"/>
    </source>
</evidence>
<evidence type="ECO:0000313" key="12">
    <source>
        <dbReference type="EMBL" id="CAF4018058.1"/>
    </source>
</evidence>
<dbReference type="PANTHER" id="PTHR28583:SF1">
    <property type="entry name" value="ACID CERAMIDASE"/>
    <property type="match status" value="1"/>
</dbReference>
<dbReference type="Pfam" id="PF15508">
    <property type="entry name" value="NAAA-beta"/>
    <property type="match status" value="1"/>
</dbReference>
<dbReference type="GO" id="GO:0016020">
    <property type="term" value="C:membrane"/>
    <property type="evidence" value="ECO:0007669"/>
    <property type="project" value="GOC"/>
</dbReference>
<reference evidence="12" key="1">
    <citation type="submission" date="2021-02" db="EMBL/GenBank/DDBJ databases">
        <authorList>
            <person name="Nowell W R."/>
        </authorList>
    </citation>
    <scope>NUCLEOTIDE SEQUENCE</scope>
</reference>
<evidence type="ECO:0000256" key="4">
    <source>
        <dbReference type="ARBA" id="ARBA00005730"/>
    </source>
</evidence>
<evidence type="ECO:0000256" key="9">
    <source>
        <dbReference type="ARBA" id="ARBA00040588"/>
    </source>
</evidence>
<evidence type="ECO:0000256" key="8">
    <source>
        <dbReference type="ARBA" id="ARBA00023157"/>
    </source>
</evidence>
<dbReference type="GO" id="GO:0017040">
    <property type="term" value="F:N-acylsphingosine amidohydrolase activity"/>
    <property type="evidence" value="ECO:0007669"/>
    <property type="project" value="UniProtKB-EC"/>
</dbReference>
<dbReference type="InterPro" id="IPR029130">
    <property type="entry name" value="Acid_ceramidase_N"/>
</dbReference>
<dbReference type="PANTHER" id="PTHR28583">
    <property type="entry name" value="ACID AMIDASE"/>
    <property type="match status" value="1"/>
</dbReference>
<keyword evidence="7" id="KW-0443">Lipid metabolism</keyword>
<dbReference type="InterPro" id="IPR016699">
    <property type="entry name" value="Acid_ceramidase-like"/>
</dbReference>
<dbReference type="GO" id="GO:0006631">
    <property type="term" value="P:fatty acid metabolic process"/>
    <property type="evidence" value="ECO:0007669"/>
    <property type="project" value="InterPro"/>
</dbReference>
<dbReference type="GO" id="GO:0005764">
    <property type="term" value="C:lysosome"/>
    <property type="evidence" value="ECO:0007669"/>
    <property type="project" value="InterPro"/>
</dbReference>
<feature type="domain" description="Acid ceramidase N-terminal" evidence="11">
    <location>
        <begin position="36"/>
        <end position="97"/>
    </location>
</feature>
<sequence length="349" mass="39360">MYNLVNDNHCFLPFLLIKIGKQCLSGQYPPTPDRILPTYVINLDAPPIERWKDVVASYKTELTDLLAYLKTFLMEISPELQYLITLIDTKLPEMADTLPAPYGDEMKGISQASGLPLGEVVLYNIFYEVSSLCTSVVGQDENGNIFHGRNLDFGGPFGFIGSLTGIKPGVFSVSINERNIVKGGYIGLIEWIYNINRNQSFITFAIRDMLTKSESYDQTLKYLAEEPLLAPCFYIVAGTKAGEGAIITRSRIGSDDIKVLGKDNLWFIAQTNYDNWKKQPIFDDRLTPCIECMKTKGKNQVAFDSLFDVLSSRPMLNKETVYTSLMQPATGRFEGYWQYCRDEDASCRP</sequence>
<organism evidence="12 13">
    <name type="scientific">Rotaria magnacalcarata</name>
    <dbReference type="NCBI Taxonomy" id="392030"/>
    <lineage>
        <taxon>Eukaryota</taxon>
        <taxon>Metazoa</taxon>
        <taxon>Spiralia</taxon>
        <taxon>Gnathifera</taxon>
        <taxon>Rotifera</taxon>
        <taxon>Eurotatoria</taxon>
        <taxon>Bdelloidea</taxon>
        <taxon>Philodinida</taxon>
        <taxon>Philodinidae</taxon>
        <taxon>Rotaria</taxon>
    </lineage>
</organism>
<evidence type="ECO:0000256" key="1">
    <source>
        <dbReference type="ARBA" id="ARBA00004613"/>
    </source>
</evidence>
<feature type="non-terminal residue" evidence="12">
    <location>
        <position position="1"/>
    </location>
</feature>
<evidence type="ECO:0000256" key="5">
    <source>
        <dbReference type="ARBA" id="ARBA00011891"/>
    </source>
</evidence>
<evidence type="ECO:0000259" key="11">
    <source>
        <dbReference type="Pfam" id="PF15508"/>
    </source>
</evidence>
<keyword evidence="7" id="KW-0746">Sphingolipid metabolism</keyword>
<comment type="similarity">
    <text evidence="4">Belongs to the acid ceramidase family.</text>
</comment>
<evidence type="ECO:0000256" key="7">
    <source>
        <dbReference type="ARBA" id="ARBA00022919"/>
    </source>
</evidence>
<comment type="subcellular location">
    <subcellularLocation>
        <location evidence="1">Secreted</location>
    </subcellularLocation>
</comment>
<feature type="active site" description="Nucleophile" evidence="10">
    <location>
        <position position="133"/>
    </location>
</feature>
<evidence type="ECO:0000256" key="2">
    <source>
        <dbReference type="ARBA" id="ARBA00004760"/>
    </source>
</evidence>
<keyword evidence="8" id="KW-1015">Disulfide bond</keyword>
<comment type="pathway">
    <text evidence="3">Sphingolipid metabolism.</text>
</comment>
<comment type="pathway">
    <text evidence="2">Lipid metabolism; sphingolipid metabolism.</text>
</comment>
<evidence type="ECO:0000256" key="6">
    <source>
        <dbReference type="ARBA" id="ARBA00022525"/>
    </source>
</evidence>
<dbReference type="AlphaFoldDB" id="A0A8S2NTK2"/>
<keyword evidence="6" id="KW-0964">Secreted</keyword>
<dbReference type="GO" id="GO:0006665">
    <property type="term" value="P:sphingolipid metabolic process"/>
    <property type="evidence" value="ECO:0007669"/>
    <property type="project" value="UniProtKB-KW"/>
</dbReference>
<dbReference type="EMBL" id="CAJOBH010005243">
    <property type="protein sequence ID" value="CAF4018058.1"/>
    <property type="molecule type" value="Genomic_DNA"/>
</dbReference>
<accession>A0A8S2NTK2</accession>
<comment type="caution">
    <text evidence="12">The sequence shown here is derived from an EMBL/GenBank/DDBJ whole genome shotgun (WGS) entry which is preliminary data.</text>
</comment>
<dbReference type="GO" id="GO:0017064">
    <property type="term" value="F:fatty acid amide hydrolase activity"/>
    <property type="evidence" value="ECO:0007669"/>
    <property type="project" value="InterPro"/>
</dbReference>
<dbReference type="GO" id="GO:0005576">
    <property type="term" value="C:extracellular region"/>
    <property type="evidence" value="ECO:0007669"/>
    <property type="project" value="UniProtKB-SubCell"/>
</dbReference>
<gene>
    <name evidence="12" type="ORF">BYL167_LOCUS14615</name>
</gene>
<protein>
    <recommendedName>
        <fullName evidence="9">Acid ceramidase</fullName>
        <ecNumber evidence="5">3.5.1.23</ecNumber>
    </recommendedName>
</protein>
<dbReference type="PIRSF" id="PIRSF017632">
    <property type="entry name" value="Acid_ceramidase-like"/>
    <property type="match status" value="1"/>
</dbReference>
<evidence type="ECO:0000256" key="3">
    <source>
        <dbReference type="ARBA" id="ARBA00004991"/>
    </source>
</evidence>
<proteinExistence type="inferred from homology"/>
<dbReference type="Proteomes" id="UP000681967">
    <property type="component" value="Unassembled WGS sequence"/>
</dbReference>